<proteinExistence type="predicted"/>
<feature type="region of interest" description="Disordered" evidence="1">
    <location>
        <begin position="1"/>
        <end position="22"/>
    </location>
</feature>
<gene>
    <name evidence="3" type="ORF">F7Q99_38885</name>
    <name evidence="4" type="ORF">F7Q99_39730</name>
    <name evidence="5" type="ORF">F7Q99_39855</name>
    <name evidence="6" type="ORF">F7Q99_39860</name>
</gene>
<keyword evidence="7" id="KW-1185">Reference proteome</keyword>
<dbReference type="AlphaFoldDB" id="A0A6N7L5T5"/>
<evidence type="ECO:0000313" key="7">
    <source>
        <dbReference type="Proteomes" id="UP000450000"/>
    </source>
</evidence>
<evidence type="ECO:0000313" key="3">
    <source>
        <dbReference type="EMBL" id="MQS17999.1"/>
    </source>
</evidence>
<comment type="caution">
    <text evidence="6">The sequence shown here is derived from an EMBL/GenBank/DDBJ whole genome shotgun (WGS) entry which is preliminary data.</text>
</comment>
<feature type="domain" description="DUF927" evidence="2">
    <location>
        <begin position="172"/>
        <end position="307"/>
    </location>
</feature>
<dbReference type="Pfam" id="PF06048">
    <property type="entry name" value="DUF927"/>
    <property type="match status" value="1"/>
</dbReference>
<dbReference type="OrthoDB" id="4076638at2"/>
<dbReference type="EMBL" id="WBOF01000009">
    <property type="protein sequence ID" value="MQS17999.1"/>
    <property type="molecule type" value="Genomic_DNA"/>
</dbReference>
<evidence type="ECO:0000256" key="1">
    <source>
        <dbReference type="SAM" id="MobiDB-lite"/>
    </source>
</evidence>
<feature type="region of interest" description="Disordered" evidence="1">
    <location>
        <begin position="591"/>
        <end position="624"/>
    </location>
</feature>
<dbReference type="EMBL" id="WBOF01000016">
    <property type="protein sequence ID" value="MQS18154.1"/>
    <property type="molecule type" value="Genomic_DNA"/>
</dbReference>
<evidence type="ECO:0000313" key="5">
    <source>
        <dbReference type="EMBL" id="MQS18177.1"/>
    </source>
</evidence>
<sequence>MPTRKKSAPIPRQQGEGTVSQLDRDGVPAGCIQIPGMRLGWFYRLNDRMVLHQHRPGSPLLHVGQAPKVTSVIAHLTDDGEDIRTEYLVVGRRQRRPRIITEDELDRGTWASKTGSRRPTGPDEKHAFAKAMRMQAEDAPEVPARTYYTDEGDLVLPEADAQLYGYGTLCGSEKAARDAWEETGAYAVVDPKAALVMGAMFSGPMLDSLGVLAHILNLHGPGQQGKSTMMFVCAALFGNIKPRRQRLLMTWNASKQGITQDLRGRGYLPLCLDEHSSSGRTPQQSSSEFSQICAGCLRSTGTVDGGIREMDGFWLSILLSSSNLPLKFEGQTEDLASRLLEIKAPFFPNAWVDLDGNAVGADHKGAEHVSKRLKRLARDHGGWPLEWARKAGAFTAEKLKEARRAHLELCAKYMPRNGGIPDTIAEIHMAWVVGAHVLGEAIGVPGLGEAAERAAAERLKAAIEAAAETNVPEGELLWRALDAMRLDVAAFPEMEELPRAAAGGVKPRGFYRVDRHGQQEWWVLDPVVKEAGDKGGVVNLTSALRQLDEVKVHVRGEGANVLRRVPNFLRDKPVTQRMHCFNLGPAQELFGGPLDLDDDGDDGHDGQGDGGTDHQESGEVPGGETAFVPTQVELSLSAPEAEPVPTVAAGLPALVREVTEPRWDELVDGKFSAAKVGVLAGTGLHLPNMRPVPVPMPGSVEETYALMAAYDVCTLYVHASAIGAMGLPAYDITVYGELVAPHEHPWATPVAGGVVERVEPAGLSFWMTAIPGDGERRHISIPAYDPSRLEDSFGSAVDGAQLLEAVMLFLLSSRGKGKRPKVERYYRNVNMTAMGYAGMTADLARCEAIRLETIPQFTAGQRLKPILHLGWNRRMEPPERDMKWLHRYDKTAAWLSAWSNTPLGVGEPTHYPDGAEFDPKKAGLWRVAEAPGFGLPGLPTFQLRTAEEGGWWIRSTPAMNLLMEAYPDWTPVVLEALVWKDSRRVMETGYERIRLGREFLLAEAEAGREAATLAKRLNGALYKSGRGYLERNEPERDHVTGEIYARKIYRPDWAAALQDAAIANTWRDLRAFSQAGRFPLTLETDAITMVSDEADPVLAAPPGMKLGNHRGGLWTVEGSAPVSALLPLMEDPRKARTAGEALRIHMKRQGV</sequence>
<protein>
    <submittedName>
        <fullName evidence="6">DUF927 domain-containing protein</fullName>
    </submittedName>
</protein>
<feature type="compositionally biased region" description="Basic and acidic residues" evidence="1">
    <location>
        <begin position="603"/>
        <end position="617"/>
    </location>
</feature>
<dbReference type="InterPro" id="IPR009270">
    <property type="entry name" value="DUF927"/>
</dbReference>
<dbReference type="EMBL" id="WBOF01000017">
    <property type="protein sequence ID" value="MQS18178.1"/>
    <property type="molecule type" value="Genomic_DNA"/>
</dbReference>
<evidence type="ECO:0000259" key="2">
    <source>
        <dbReference type="Pfam" id="PF06048"/>
    </source>
</evidence>
<organism evidence="6 7">
    <name type="scientific">Streptomyces kaniharaensis</name>
    <dbReference type="NCBI Taxonomy" id="212423"/>
    <lineage>
        <taxon>Bacteria</taxon>
        <taxon>Bacillati</taxon>
        <taxon>Actinomycetota</taxon>
        <taxon>Actinomycetes</taxon>
        <taxon>Kitasatosporales</taxon>
        <taxon>Streptomycetaceae</taxon>
        <taxon>Streptomyces</taxon>
    </lineage>
</organism>
<dbReference type="RefSeq" id="WP_153472002.1">
    <property type="nucleotide sequence ID" value="NZ_WBOF01000009.1"/>
</dbReference>
<evidence type="ECO:0000313" key="6">
    <source>
        <dbReference type="EMBL" id="MQS18178.1"/>
    </source>
</evidence>
<evidence type="ECO:0000313" key="4">
    <source>
        <dbReference type="EMBL" id="MQS18154.1"/>
    </source>
</evidence>
<accession>A0A6N7L5T5</accession>
<reference evidence="6 7" key="1">
    <citation type="submission" date="2019-09" db="EMBL/GenBank/DDBJ databases">
        <title>Genome Sequences of Streptomyces kaniharaensis ATCC 21070.</title>
        <authorList>
            <person name="Zhu W."/>
            <person name="De Crecy-Lagard V."/>
            <person name="Richards N.G."/>
        </authorList>
    </citation>
    <scope>NUCLEOTIDE SEQUENCE [LARGE SCALE GENOMIC DNA]</scope>
    <source>
        <strain evidence="6 7">SF-557</strain>
    </source>
</reference>
<name>A0A6N7L5T5_9ACTN</name>
<dbReference type="Proteomes" id="UP000450000">
    <property type="component" value="Unassembled WGS sequence"/>
</dbReference>
<dbReference type="EMBL" id="WBOF01000017">
    <property type="protein sequence ID" value="MQS18177.1"/>
    <property type="molecule type" value="Genomic_DNA"/>
</dbReference>